<organism evidence="7 8">
    <name type="scientific">Fundidesulfovibrio magnetotacticus</name>
    <dbReference type="NCBI Taxonomy" id="2730080"/>
    <lineage>
        <taxon>Bacteria</taxon>
        <taxon>Pseudomonadati</taxon>
        <taxon>Thermodesulfobacteriota</taxon>
        <taxon>Desulfovibrionia</taxon>
        <taxon>Desulfovibrionales</taxon>
        <taxon>Desulfovibrionaceae</taxon>
        <taxon>Fundidesulfovibrio</taxon>
    </lineage>
</organism>
<dbReference type="GO" id="GO:0007059">
    <property type="term" value="P:chromosome segregation"/>
    <property type="evidence" value="ECO:0007669"/>
    <property type="project" value="UniProtKB-KW"/>
</dbReference>
<evidence type="ECO:0000259" key="6">
    <source>
        <dbReference type="SMART" id="SM00470"/>
    </source>
</evidence>
<proteinExistence type="inferred from homology"/>
<evidence type="ECO:0000313" key="7">
    <source>
        <dbReference type="EMBL" id="GFK95361.1"/>
    </source>
</evidence>
<comment type="caution">
    <text evidence="7">The sequence shown here is derived from an EMBL/GenBank/DDBJ whole genome shotgun (WGS) entry which is preliminary data.</text>
</comment>
<protein>
    <submittedName>
        <fullName evidence="7">Chromosome-partitioning protein Spo0J</fullName>
    </submittedName>
</protein>
<dbReference type="CDD" id="cd16393">
    <property type="entry name" value="SPO0J_N"/>
    <property type="match status" value="1"/>
</dbReference>
<evidence type="ECO:0000313" key="8">
    <source>
        <dbReference type="Proteomes" id="UP000494245"/>
    </source>
</evidence>
<accession>A0A6V8LXQ1</accession>
<name>A0A6V8LXQ1_9BACT</name>
<dbReference type="Pfam" id="PF02195">
    <property type="entry name" value="ParB_N"/>
    <property type="match status" value="1"/>
</dbReference>
<feature type="coiled-coil region" evidence="4">
    <location>
        <begin position="103"/>
        <end position="137"/>
    </location>
</feature>
<dbReference type="NCBIfam" id="TIGR00180">
    <property type="entry name" value="parB_part"/>
    <property type="match status" value="1"/>
</dbReference>
<dbReference type="InterPro" id="IPR050336">
    <property type="entry name" value="Chromosome_partition/occlusion"/>
</dbReference>
<dbReference type="EMBL" id="BLTE01000016">
    <property type="protein sequence ID" value="GFK95361.1"/>
    <property type="molecule type" value="Genomic_DNA"/>
</dbReference>
<keyword evidence="4" id="KW-0175">Coiled coil</keyword>
<dbReference type="PANTHER" id="PTHR33375:SF1">
    <property type="entry name" value="CHROMOSOME-PARTITIONING PROTEIN PARB-RELATED"/>
    <property type="match status" value="1"/>
</dbReference>
<dbReference type="Gene3D" id="3.90.1530.30">
    <property type="match status" value="1"/>
</dbReference>
<dbReference type="PANTHER" id="PTHR33375">
    <property type="entry name" value="CHROMOSOME-PARTITIONING PROTEIN PARB-RELATED"/>
    <property type="match status" value="1"/>
</dbReference>
<dbReference type="Proteomes" id="UP000494245">
    <property type="component" value="Unassembled WGS sequence"/>
</dbReference>
<dbReference type="InterPro" id="IPR036086">
    <property type="entry name" value="ParB/Sulfiredoxin_sf"/>
</dbReference>
<evidence type="ECO:0000256" key="4">
    <source>
        <dbReference type="SAM" id="Coils"/>
    </source>
</evidence>
<dbReference type="AlphaFoldDB" id="A0A6V8LXQ1"/>
<evidence type="ECO:0000256" key="5">
    <source>
        <dbReference type="SAM" id="MobiDB-lite"/>
    </source>
</evidence>
<dbReference type="SUPFAM" id="SSF109709">
    <property type="entry name" value="KorB DNA-binding domain-like"/>
    <property type="match status" value="1"/>
</dbReference>
<feature type="domain" description="ParB-like N-terminal" evidence="6">
    <location>
        <begin position="28"/>
        <end position="120"/>
    </location>
</feature>
<dbReference type="SUPFAM" id="SSF110849">
    <property type="entry name" value="ParB/Sulfiredoxin"/>
    <property type="match status" value="1"/>
</dbReference>
<evidence type="ECO:0000256" key="3">
    <source>
        <dbReference type="ARBA" id="ARBA00023125"/>
    </source>
</evidence>
<dbReference type="InterPro" id="IPR003115">
    <property type="entry name" value="ParB_N"/>
</dbReference>
<dbReference type="GO" id="GO:0045881">
    <property type="term" value="P:positive regulation of sporulation resulting in formation of a cellular spore"/>
    <property type="evidence" value="ECO:0007669"/>
    <property type="project" value="TreeGrafter"/>
</dbReference>
<dbReference type="SMART" id="SM00470">
    <property type="entry name" value="ParB"/>
    <property type="match status" value="1"/>
</dbReference>
<keyword evidence="3" id="KW-0238">DNA-binding</keyword>
<dbReference type="FunFam" id="3.90.1530.30:FF:000001">
    <property type="entry name" value="Chromosome partitioning protein ParB"/>
    <property type="match status" value="1"/>
</dbReference>
<comment type="similarity">
    <text evidence="1">Belongs to the ParB family.</text>
</comment>
<keyword evidence="2" id="KW-0159">Chromosome partition</keyword>
<gene>
    <name evidence="7" type="primary">spo0C</name>
    <name evidence="7" type="ORF">NNJEOMEG_03223</name>
</gene>
<dbReference type="InterPro" id="IPR041468">
    <property type="entry name" value="HTH_ParB/Spo0J"/>
</dbReference>
<evidence type="ECO:0000256" key="1">
    <source>
        <dbReference type="ARBA" id="ARBA00006295"/>
    </source>
</evidence>
<dbReference type="RefSeq" id="WP_173086301.1">
    <property type="nucleotide sequence ID" value="NZ_BLTE01000016.1"/>
</dbReference>
<sequence>MAKAMGLGRGLDVLLKGMAVDREHPEVMLVKLEDIRPNPRQPRFEFDEESLQDLASSIREQGVLQPVLIRPAQSGAHGYELVAGERRLRASKLAGKETIPALLREVTDEQSLALALIENLQRENLNALEEAKGLDQLLNSFELSQEALAQKVGKSRSAVANSLRLLQLPLPIQESLSKDGITAGHARALLAITDEALREQLWRRVLDRGLSVRETEDQAGYWRVHEALPEDSGAPAKPKAERRQRTRTPAGLAELGGALRDRFRVNVKVGGDEAKGRITFSYNSAEELKALLDAWGVDDAR</sequence>
<reference evidence="7 8" key="1">
    <citation type="submission" date="2020-04" db="EMBL/GenBank/DDBJ databases">
        <authorList>
            <consortium name="Desulfovibrio sp. FSS-1 genome sequencing consortium"/>
            <person name="Shimoshige H."/>
            <person name="Kobayashi H."/>
            <person name="Maekawa T."/>
        </authorList>
    </citation>
    <scope>NUCLEOTIDE SEQUENCE [LARGE SCALE GENOMIC DNA]</scope>
    <source>
        <strain evidence="7 8">SIID29052-01</strain>
    </source>
</reference>
<dbReference type="InterPro" id="IPR004437">
    <property type="entry name" value="ParB/RepB/Spo0J"/>
</dbReference>
<feature type="region of interest" description="Disordered" evidence="5">
    <location>
        <begin position="228"/>
        <end position="249"/>
    </location>
</feature>
<reference evidence="7 8" key="2">
    <citation type="submission" date="2020-05" db="EMBL/GenBank/DDBJ databases">
        <title>Draft genome sequence of Desulfovibrio sp. strainFSS-1.</title>
        <authorList>
            <person name="Shimoshige H."/>
            <person name="Kobayashi H."/>
            <person name="Maekawa T."/>
        </authorList>
    </citation>
    <scope>NUCLEOTIDE SEQUENCE [LARGE SCALE GENOMIC DNA]</scope>
    <source>
        <strain evidence="7 8">SIID29052-01</strain>
    </source>
</reference>
<keyword evidence="8" id="KW-1185">Reference proteome</keyword>
<dbReference type="Gene3D" id="1.10.10.2830">
    <property type="match status" value="1"/>
</dbReference>
<dbReference type="FunFam" id="1.10.10.2830:FF:000001">
    <property type="entry name" value="Chromosome partitioning protein ParB"/>
    <property type="match status" value="1"/>
</dbReference>
<evidence type="ECO:0000256" key="2">
    <source>
        <dbReference type="ARBA" id="ARBA00022829"/>
    </source>
</evidence>
<dbReference type="GO" id="GO:0003677">
    <property type="term" value="F:DNA binding"/>
    <property type="evidence" value="ECO:0007669"/>
    <property type="project" value="UniProtKB-KW"/>
</dbReference>
<dbReference type="GO" id="GO:0005694">
    <property type="term" value="C:chromosome"/>
    <property type="evidence" value="ECO:0007669"/>
    <property type="project" value="TreeGrafter"/>
</dbReference>
<dbReference type="Pfam" id="PF17762">
    <property type="entry name" value="HTH_ParB"/>
    <property type="match status" value="1"/>
</dbReference>